<dbReference type="GO" id="GO:0005886">
    <property type="term" value="C:plasma membrane"/>
    <property type="evidence" value="ECO:0007669"/>
    <property type="project" value="TreeGrafter"/>
</dbReference>
<dbReference type="RefSeq" id="WP_119865140.1">
    <property type="nucleotide sequence ID" value="NZ_CP016786.1"/>
</dbReference>
<evidence type="ECO:0000313" key="5">
    <source>
        <dbReference type="EMBL" id="ASW43000.1"/>
    </source>
</evidence>
<keyword evidence="2 3" id="KW-0472">Membrane</keyword>
<keyword evidence="3" id="KW-0812">Transmembrane</keyword>
<accession>A0A343JBU2</accession>
<evidence type="ECO:0000256" key="2">
    <source>
        <dbReference type="ARBA" id="ARBA00023136"/>
    </source>
</evidence>
<dbReference type="GO" id="GO:0008658">
    <property type="term" value="F:penicillin binding"/>
    <property type="evidence" value="ECO:0007669"/>
    <property type="project" value="InterPro"/>
</dbReference>
<dbReference type="PANTHER" id="PTHR30627">
    <property type="entry name" value="PEPTIDOGLYCAN D,D-TRANSPEPTIDASE"/>
    <property type="match status" value="1"/>
</dbReference>
<name>A0A343JBU2_9CLOT</name>
<keyword evidence="6" id="KW-1185">Reference proteome</keyword>
<organism evidence="5 6">
    <name type="scientific">Clostridium isatidis</name>
    <dbReference type="NCBI Taxonomy" id="182773"/>
    <lineage>
        <taxon>Bacteria</taxon>
        <taxon>Bacillati</taxon>
        <taxon>Bacillota</taxon>
        <taxon>Clostridia</taxon>
        <taxon>Eubacteriales</taxon>
        <taxon>Clostridiaceae</taxon>
        <taxon>Clostridium</taxon>
    </lineage>
</organism>
<evidence type="ECO:0000313" key="6">
    <source>
        <dbReference type="Proteomes" id="UP000264883"/>
    </source>
</evidence>
<feature type="domain" description="Penicillin-binding protein transpeptidase" evidence="4">
    <location>
        <begin position="245"/>
        <end position="534"/>
    </location>
</feature>
<dbReference type="Pfam" id="PF00905">
    <property type="entry name" value="Transpeptidase"/>
    <property type="match status" value="1"/>
</dbReference>
<dbReference type="PANTHER" id="PTHR30627:SF1">
    <property type="entry name" value="PEPTIDOGLYCAN D,D-TRANSPEPTIDASE FTSI"/>
    <property type="match status" value="1"/>
</dbReference>
<protein>
    <submittedName>
        <fullName evidence="5">Penicillin-binding protein</fullName>
    </submittedName>
</protein>
<dbReference type="GO" id="GO:0071555">
    <property type="term" value="P:cell wall organization"/>
    <property type="evidence" value="ECO:0007669"/>
    <property type="project" value="TreeGrafter"/>
</dbReference>
<dbReference type="OrthoDB" id="2985542at2"/>
<gene>
    <name evidence="5" type="ORF">BEN51_05785</name>
</gene>
<keyword evidence="3" id="KW-1133">Transmembrane helix</keyword>
<evidence type="ECO:0000256" key="3">
    <source>
        <dbReference type="SAM" id="Phobius"/>
    </source>
</evidence>
<dbReference type="EMBL" id="CP016786">
    <property type="protein sequence ID" value="ASW43000.1"/>
    <property type="molecule type" value="Genomic_DNA"/>
</dbReference>
<evidence type="ECO:0000259" key="4">
    <source>
        <dbReference type="Pfam" id="PF00905"/>
    </source>
</evidence>
<comment type="subcellular location">
    <subcellularLocation>
        <location evidence="1">Membrane</location>
    </subcellularLocation>
</comment>
<dbReference type="InterPro" id="IPR012338">
    <property type="entry name" value="Beta-lactam/transpept-like"/>
</dbReference>
<evidence type="ECO:0000256" key="1">
    <source>
        <dbReference type="ARBA" id="ARBA00004370"/>
    </source>
</evidence>
<dbReference type="InterPro" id="IPR001460">
    <property type="entry name" value="PCN-bd_Tpept"/>
</dbReference>
<reference evidence="5 6" key="1">
    <citation type="submission" date="2016-08" db="EMBL/GenBank/DDBJ databases">
        <title>Complete Genome Sequence Of The Indigo Reducing Clostridium isatidis DSM15098.</title>
        <authorList>
            <person name="Little G.T."/>
            <person name="Minton N.P."/>
        </authorList>
    </citation>
    <scope>NUCLEOTIDE SEQUENCE [LARGE SCALE GENOMIC DNA]</scope>
    <source>
        <strain evidence="5 6">DSM 15098</strain>
    </source>
</reference>
<dbReference type="KEGG" id="cia:BEN51_05785"/>
<dbReference type="InterPro" id="IPR050515">
    <property type="entry name" value="Beta-lactam/transpept"/>
</dbReference>
<dbReference type="SMR" id="A0A343JBU2"/>
<dbReference type="AlphaFoldDB" id="A0A343JBU2"/>
<proteinExistence type="predicted"/>
<dbReference type="Proteomes" id="UP000264883">
    <property type="component" value="Chromosome"/>
</dbReference>
<sequence length="541" mass="60796">MFREKNKISEKRVTILNLSYIIFFIALIIRLSFLQLNPSEKVSGEMNNYQLENLSQMNYRIFDINGKDLLDYNKKYVVVLDTKPFMLNNYEETLEDLMALNFIMKSEVGDFNYSDVMKNEGKIYYTVNEETFNKVNKLKNIKGIYTYVYDEIDNKEAWTTSNFLSQINEENVVANSLEFDLYQYIKDNEFPQGKFYMDDGAVYDKGILLANDKNNNIKLTIDQSWEKKIREVLKKEEYSFLNNVGVVVSEAESGKIKAMVQKDETQANVNLGIGQLGYEPGSIFKTIVETVALDLGLITPDDVFTCTGEICQKNGKPYGHGTLSVEDALKISCNDVFAKVGNLIGYDEIMKYLENMGLFTPVLNLKGENRNEAAGNKPKIEDSMNNISIGQTILVTPIQMAGLYNTIVNDGVYIKPSIVEAIVDNNDNVVKEFKEKEKRIFSETAAKLAQQSLQKVISEGSGFEAKVEDVLVGGKTGTSTGNAGTNHGWFAGYFEMNNKKYTIVVMAPNIGEKHPDGRELGGGNTGAPIFRDVVNSLTSND</sequence>
<dbReference type="SUPFAM" id="SSF56601">
    <property type="entry name" value="beta-lactamase/transpeptidase-like"/>
    <property type="match status" value="1"/>
</dbReference>
<dbReference type="Gene3D" id="3.40.710.10">
    <property type="entry name" value="DD-peptidase/beta-lactamase superfamily"/>
    <property type="match status" value="1"/>
</dbReference>
<feature type="transmembrane region" description="Helical" evidence="3">
    <location>
        <begin position="12"/>
        <end position="33"/>
    </location>
</feature>